<accession>A0A222E6K4</accession>
<dbReference type="Gene3D" id="3.20.20.220">
    <property type="match status" value="1"/>
</dbReference>
<organism evidence="2 3">
    <name type="scientific">Antarctobacter heliothermus</name>
    <dbReference type="NCBI Taxonomy" id="74033"/>
    <lineage>
        <taxon>Bacteria</taxon>
        <taxon>Pseudomonadati</taxon>
        <taxon>Pseudomonadota</taxon>
        <taxon>Alphaproteobacteria</taxon>
        <taxon>Rhodobacterales</taxon>
        <taxon>Roseobacteraceae</taxon>
        <taxon>Antarctobacter</taxon>
    </lineage>
</organism>
<evidence type="ECO:0000313" key="3">
    <source>
        <dbReference type="Proteomes" id="UP000203589"/>
    </source>
</evidence>
<dbReference type="Proteomes" id="UP000203589">
    <property type="component" value="Chromosome"/>
</dbReference>
<protein>
    <submittedName>
        <fullName evidence="2">Methylenetetrahydrofolate reductase</fullName>
    </submittedName>
</protein>
<gene>
    <name evidence="2" type="ORF">ANTHELSMS3_03194</name>
</gene>
<dbReference type="InterPro" id="IPR029041">
    <property type="entry name" value="FAD-linked_oxidoreductase-like"/>
</dbReference>
<dbReference type="OrthoDB" id="9812555at2"/>
<reference evidence="2 3" key="1">
    <citation type="submission" date="2017-07" db="EMBL/GenBank/DDBJ databases">
        <title>Genome Sequence of Antarctobacter heliothermus Strain SMS3 Isolated from a culture of the Diatom Skeletonema marinoi.</title>
        <authorList>
            <person name="Topel M."/>
            <person name="Pinder M.I.M."/>
            <person name="Johansson O.N."/>
            <person name="Kourtchenko O."/>
            <person name="Godhe A."/>
            <person name="Clarke A.K."/>
        </authorList>
    </citation>
    <scope>NUCLEOTIDE SEQUENCE [LARGE SCALE GENOMIC DNA]</scope>
    <source>
        <strain evidence="2 3">SMS3</strain>
    </source>
</reference>
<dbReference type="EMBL" id="CP022540">
    <property type="protein sequence ID" value="ASP21844.1"/>
    <property type="molecule type" value="Genomic_DNA"/>
</dbReference>
<dbReference type="SUPFAM" id="SSF51730">
    <property type="entry name" value="FAD-linked oxidoreductase"/>
    <property type="match status" value="1"/>
</dbReference>
<proteinExistence type="predicted"/>
<sequence>MALLNFRKRDAAPRTGNPDLEAFMDGYSIEVMPRTAAKVEDFRALLPEGTRVYIAHIEGTPIEEMVSTAKRLSSDGYKVMPHFPARIIKDAATLENWIAMYQGEAGVDQALLLAGGVTTPHGDFDSSMQLMETGLFDMAGFKRLHVAGHPEGNRDIDADGGDAMVMQALRWKQAFSDRTDAQMALATQFAFDAGPIIKWADRLTAEGIHLPIHIGIAGPAKLQTLIKFAIACGVGPSLKVLQKRAMDVTKLLLPYEPTEVLEQLAAHKAANPDFNIEQVHFFPLGGIKSNAEWAISNGGVAARPAAAHG</sequence>
<dbReference type="RefSeq" id="WP_094037170.1">
    <property type="nucleotide sequence ID" value="NZ_CP022540.1"/>
</dbReference>
<keyword evidence="3" id="KW-1185">Reference proteome</keyword>
<dbReference type="KEGG" id="aht:ANTHELSMS3_03194"/>
<dbReference type="GO" id="GO:0016491">
    <property type="term" value="F:oxidoreductase activity"/>
    <property type="evidence" value="ECO:0007669"/>
    <property type="project" value="UniProtKB-KW"/>
</dbReference>
<keyword evidence="1" id="KW-0560">Oxidoreductase</keyword>
<evidence type="ECO:0000313" key="2">
    <source>
        <dbReference type="EMBL" id="ASP21844.1"/>
    </source>
</evidence>
<name>A0A222E6K4_9RHOB</name>
<evidence type="ECO:0000256" key="1">
    <source>
        <dbReference type="ARBA" id="ARBA00023002"/>
    </source>
</evidence>
<dbReference type="AlphaFoldDB" id="A0A222E6K4"/>